<proteinExistence type="evidence at transcript level"/>
<protein>
    <submittedName>
        <fullName evidence="2">cDNA clone:J033051A05, full insert sequence</fullName>
    </submittedName>
</protein>
<feature type="compositionally biased region" description="Low complexity" evidence="1">
    <location>
        <begin position="142"/>
        <end position="163"/>
    </location>
</feature>
<evidence type="ECO:0000256" key="1">
    <source>
        <dbReference type="SAM" id="MobiDB-lite"/>
    </source>
</evidence>
<dbReference type="HOGENOM" id="CLU_1708873_0_0_1"/>
<dbReference type="GeneID" id="4338430"/>
<evidence type="ECO:0000313" key="2">
    <source>
        <dbReference type="EMBL" id="BAG95137.1"/>
    </source>
</evidence>
<feature type="region of interest" description="Disordered" evidence="1">
    <location>
        <begin position="186"/>
        <end position="217"/>
    </location>
</feature>
<dbReference type="AlphaFoldDB" id="B7ERZ0"/>
<accession>B7ERZ0</accession>
<dbReference type="EMBL" id="AK101588">
    <property type="protein sequence ID" value="BAG95137.1"/>
    <property type="molecule type" value="mRNA"/>
</dbReference>
<sequence length="217" mass="22393">MAAADAVAPDDGDHAVLRDDERGIPRSLSLLAALVEAEALCHATAADADADSDLIRAFRGGATPTVRIAAPRGRRGSSSTRPPRTDSSPSRSSWAPSSAGPSTGSRRGGPWCSRPARTPRSARGRWPASNGASLLPSITACSSVPTSSTGSVVSWSEGRGQAGDAAAAVLAGRGRRRKLWREKRRMAAAASGPPCRRHLSSPTRTTISASTGSIIFT</sequence>
<dbReference type="OrthoDB" id="244495at2759"/>
<feature type="compositionally biased region" description="Polar residues" evidence="1">
    <location>
        <begin position="200"/>
        <end position="217"/>
    </location>
</feature>
<feature type="region of interest" description="Disordered" evidence="1">
    <location>
        <begin position="65"/>
        <end position="163"/>
    </location>
</feature>
<dbReference type="RefSeq" id="XP_015639524.1">
    <property type="nucleotide sequence ID" value="XM_015784038.3"/>
</dbReference>
<feature type="region of interest" description="Disordered" evidence="1">
    <location>
        <begin position="1"/>
        <end position="22"/>
    </location>
</feature>
<feature type="compositionally biased region" description="Basic and acidic residues" evidence="1">
    <location>
        <begin position="11"/>
        <end position="22"/>
    </location>
</feature>
<reference evidence="2" key="1">
    <citation type="journal article" date="2003" name="Science">
        <title>Collection, Mapping, and Annotation of Over 28,000 cDNA Clones from japonica Rice.</title>
        <authorList>
            <person name="Kikuchi S."/>
            <person name="Satoh K."/>
            <person name="Nagata T."/>
            <person name="Kawagashira N."/>
            <person name="Doi K."/>
            <person name="Kishimoto N."/>
            <person name="Yazaki J."/>
            <person name="Ishikawa M."/>
            <person name="Yamada H."/>
            <person name="Ooka H."/>
            <person name="Hotta I."/>
            <person name="Kojima K."/>
            <person name="Namiki T."/>
            <person name="Ohneda E."/>
            <person name="Yahagi W."/>
            <person name="Suzuki K."/>
            <person name="Li C."/>
            <person name="Ohtsuki K."/>
            <person name="Shishiki T."/>
            <person name="Otomo Y."/>
            <person name="Murakami K."/>
            <person name="Iida Y."/>
            <person name="Sugano S."/>
            <person name="Fujimura T."/>
            <person name="Suzuki Y."/>
            <person name="Tsunoda Y."/>
            <person name="Kurosaki T."/>
            <person name="Kodama T."/>
            <person name="Masuda H."/>
            <person name="Kobayashi M."/>
            <person name="Xie Q."/>
            <person name="Lu M."/>
            <person name="Narikawa R."/>
            <person name="Sugiyama A."/>
            <person name="Mizuno K."/>
            <person name="Yokomizo S."/>
            <person name="Niikura J."/>
            <person name="Ikeda R."/>
            <person name="Ishibiki J."/>
            <person name="Kawamata M."/>
            <person name="Yoshimura A."/>
            <person name="Miura J."/>
            <person name="Kusumegi T."/>
            <person name="Oka M."/>
            <person name="Ryu R."/>
            <person name="Ueda M."/>
            <person name="Matsubara K."/>
            <person name="Kawai J."/>
            <person name="Carninci P."/>
            <person name="Adachi J."/>
            <person name="Aizawa K."/>
            <person name="Arakawa T."/>
            <person name="Fukuda S."/>
            <person name="Hara A."/>
            <person name="Hashidume W."/>
            <person name="Hayatsu N."/>
            <person name="Imotani K."/>
            <person name="Ishii Y."/>
            <person name="Itoh M."/>
            <person name="Kagawa I."/>
            <person name="Kondo S."/>
            <person name="Konno H."/>
            <person name="Miyazaki A."/>
            <person name="Osato N."/>
            <person name="Ota Y."/>
            <person name="Saito R."/>
            <person name="Sasaki D."/>
            <person name="Sato K."/>
            <person name="Shibata K."/>
            <person name="Shinagawa A."/>
            <person name="Shiraki T."/>
            <person name="Yoshino M."/>
            <person name="Hayashizaki Y."/>
        </authorList>
    </citation>
    <scope>NUCLEOTIDE SEQUENCE</scope>
</reference>
<dbReference type="RefSeq" id="XP_066167189.1">
    <property type="nucleotide sequence ID" value="XM_066311092.1"/>
</dbReference>
<organism evidence="2">
    <name type="scientific">Oryza sativa subsp. japonica</name>
    <name type="common">Rice</name>
    <dbReference type="NCBI Taxonomy" id="39947"/>
    <lineage>
        <taxon>Eukaryota</taxon>
        <taxon>Viridiplantae</taxon>
        <taxon>Streptophyta</taxon>
        <taxon>Embryophyta</taxon>
        <taxon>Tracheophyta</taxon>
        <taxon>Spermatophyta</taxon>
        <taxon>Magnoliopsida</taxon>
        <taxon>Liliopsida</taxon>
        <taxon>Poales</taxon>
        <taxon>Poaceae</taxon>
        <taxon>BOP clade</taxon>
        <taxon>Oryzoideae</taxon>
        <taxon>Oryzeae</taxon>
        <taxon>Oryzinae</taxon>
        <taxon>Oryza</taxon>
        <taxon>Oryza sativa</taxon>
    </lineage>
</organism>
<name>B7ERZ0_ORYSJ</name>
<feature type="compositionally biased region" description="Low complexity" evidence="1">
    <location>
        <begin position="76"/>
        <end position="110"/>
    </location>
</feature>